<dbReference type="OrthoDB" id="9449069at2759"/>
<dbReference type="InterPro" id="IPR008996">
    <property type="entry name" value="IL1/FGF"/>
</dbReference>
<dbReference type="Pfam" id="PF00340">
    <property type="entry name" value="IL1"/>
    <property type="match status" value="1"/>
</dbReference>
<proteinExistence type="inferred from homology"/>
<dbReference type="RefSeq" id="XP_008055305.1">
    <property type="nucleotide sequence ID" value="XM_008057114.1"/>
</dbReference>
<dbReference type="FunFam" id="2.80.10.50:FF:000013">
    <property type="entry name" value="Interleukin-1"/>
    <property type="match status" value="1"/>
</dbReference>
<reference evidence="6" key="1">
    <citation type="submission" date="2025-08" db="UniProtKB">
        <authorList>
            <consortium name="RefSeq"/>
        </authorList>
    </citation>
    <scope>IDENTIFICATION</scope>
</reference>
<evidence type="ECO:0000256" key="3">
    <source>
        <dbReference type="ARBA" id="ARBA00022525"/>
    </source>
</evidence>
<evidence type="ECO:0000256" key="1">
    <source>
        <dbReference type="ARBA" id="ARBA00004613"/>
    </source>
</evidence>
<gene>
    <name evidence="6" type="primary">IL37</name>
</gene>
<comment type="subcellular location">
    <subcellularLocation>
        <location evidence="1 4">Secreted</location>
    </subcellularLocation>
</comment>
<dbReference type="PRINTS" id="PR01360">
    <property type="entry name" value="INTRLEUKIN1X"/>
</dbReference>
<dbReference type="PRINTS" id="PR00264">
    <property type="entry name" value="INTERLEUKIN1"/>
</dbReference>
<dbReference type="STRING" id="1868482.ENSTSYP00000007214"/>
<dbReference type="SUPFAM" id="SSF50353">
    <property type="entry name" value="Cytokine"/>
    <property type="match status" value="1"/>
</dbReference>
<dbReference type="KEGG" id="csyr:103259448"/>
<dbReference type="InterPro" id="IPR003297">
    <property type="entry name" value="IL-1RA/IL-36"/>
</dbReference>
<comment type="similarity">
    <text evidence="2 4">Belongs to the IL-1 family.</text>
</comment>
<dbReference type="GO" id="GO:0071222">
    <property type="term" value="P:cellular response to lipopolysaccharide"/>
    <property type="evidence" value="ECO:0007669"/>
    <property type="project" value="TreeGrafter"/>
</dbReference>
<dbReference type="CTD" id="27178"/>
<dbReference type="GO" id="GO:0005829">
    <property type="term" value="C:cytosol"/>
    <property type="evidence" value="ECO:0007669"/>
    <property type="project" value="Ensembl"/>
</dbReference>
<accession>A0A1U7TBV1</accession>
<protein>
    <recommendedName>
        <fullName evidence="4">Interleukin-1</fullName>
    </recommendedName>
</protein>
<dbReference type="PANTHER" id="PTHR10078">
    <property type="entry name" value="INTERLEUKIN-1 FAMILY MEMBER"/>
    <property type="match status" value="1"/>
</dbReference>
<dbReference type="GO" id="GO:0050727">
    <property type="term" value="P:regulation of inflammatory response"/>
    <property type="evidence" value="ECO:0007669"/>
    <property type="project" value="Ensembl"/>
</dbReference>
<evidence type="ECO:0000256" key="4">
    <source>
        <dbReference type="RuleBase" id="RU003753"/>
    </source>
</evidence>
<keyword evidence="3 4" id="KW-0964">Secreted</keyword>
<evidence type="ECO:0000313" key="5">
    <source>
        <dbReference type="Proteomes" id="UP000189704"/>
    </source>
</evidence>
<dbReference type="InterPro" id="IPR000975">
    <property type="entry name" value="IL-1_fam"/>
</dbReference>
<evidence type="ECO:0000313" key="6">
    <source>
        <dbReference type="RefSeq" id="XP_008055305.1"/>
    </source>
</evidence>
<dbReference type="GO" id="GO:0005615">
    <property type="term" value="C:extracellular space"/>
    <property type="evidence" value="ECO:0007669"/>
    <property type="project" value="InterPro"/>
</dbReference>
<dbReference type="GO" id="GO:0032720">
    <property type="term" value="P:negative regulation of tumor necrosis factor production"/>
    <property type="evidence" value="ECO:0007669"/>
    <property type="project" value="Ensembl"/>
</dbReference>
<dbReference type="Proteomes" id="UP000189704">
    <property type="component" value="Unplaced"/>
</dbReference>
<dbReference type="GO" id="GO:0010628">
    <property type="term" value="P:positive regulation of gene expression"/>
    <property type="evidence" value="ECO:0007669"/>
    <property type="project" value="TreeGrafter"/>
</dbReference>
<dbReference type="PANTHER" id="PTHR10078:SF31">
    <property type="entry name" value="INTERLEUKIN-37"/>
    <property type="match status" value="1"/>
</dbReference>
<dbReference type="GO" id="GO:0019221">
    <property type="term" value="P:cytokine-mediated signaling pathway"/>
    <property type="evidence" value="ECO:0007669"/>
    <property type="project" value="TreeGrafter"/>
</dbReference>
<dbReference type="GO" id="GO:0005149">
    <property type="term" value="F:interleukin-1 receptor binding"/>
    <property type="evidence" value="ECO:0007669"/>
    <property type="project" value="UniProtKB-UniRule"/>
</dbReference>
<name>A0A1U7TBV1_CARSF</name>
<dbReference type="GO" id="GO:0032715">
    <property type="term" value="P:negative regulation of interleukin-6 production"/>
    <property type="evidence" value="ECO:0007669"/>
    <property type="project" value="Ensembl"/>
</dbReference>
<sequence>MSSLENSGVKMNSEDWEKDEFQCCSGDQAGSFLEPGPSLYSVGSAHSSSKLKCKEPKKFNLHAQFQQVLVLDCGILKAVPDRKHIHPEIFFVLASHLPPAPKEKGSPIFLAVSKGELCLYCDKDKGKGHPSLQLKKKKLMELGTLKEQECRHFIFYKSKVGSQYTLESAAHPGWFMCTSHSPNQPVEVTDKAGKKKHIEFSFHPVHKVETSYMEASD</sequence>
<organism evidence="5 6">
    <name type="scientific">Carlito syrichta</name>
    <name type="common">Philippine tarsier</name>
    <name type="synonym">Tarsius syrichta</name>
    <dbReference type="NCBI Taxonomy" id="1868482"/>
    <lineage>
        <taxon>Eukaryota</taxon>
        <taxon>Metazoa</taxon>
        <taxon>Chordata</taxon>
        <taxon>Craniata</taxon>
        <taxon>Vertebrata</taxon>
        <taxon>Euteleostomi</taxon>
        <taxon>Mammalia</taxon>
        <taxon>Eutheria</taxon>
        <taxon>Euarchontoglires</taxon>
        <taxon>Primates</taxon>
        <taxon>Haplorrhini</taxon>
        <taxon>Tarsiiformes</taxon>
        <taxon>Tarsiidae</taxon>
        <taxon>Carlito</taxon>
    </lineage>
</organism>
<dbReference type="GeneID" id="103259448"/>
<dbReference type="GO" id="GO:0005125">
    <property type="term" value="F:cytokine activity"/>
    <property type="evidence" value="ECO:0007669"/>
    <property type="project" value="UniProtKB-UniRule"/>
</dbReference>
<dbReference type="GO" id="GO:0005654">
    <property type="term" value="C:nucleoplasm"/>
    <property type="evidence" value="ECO:0007669"/>
    <property type="project" value="Ensembl"/>
</dbReference>
<keyword evidence="5" id="KW-1185">Reference proteome</keyword>
<evidence type="ECO:0000256" key="2">
    <source>
        <dbReference type="ARBA" id="ARBA00010448"/>
    </source>
</evidence>
<dbReference type="AlphaFoldDB" id="A0A1U7TBV1"/>
<dbReference type="GO" id="GO:0002437">
    <property type="term" value="P:inflammatory response to antigenic stimulus"/>
    <property type="evidence" value="ECO:0007669"/>
    <property type="project" value="TreeGrafter"/>
</dbReference>
<dbReference type="Gene3D" id="2.80.10.50">
    <property type="match status" value="1"/>
</dbReference>
<dbReference type="SMART" id="SM00125">
    <property type="entry name" value="IL1"/>
    <property type="match status" value="1"/>
</dbReference>